<reference evidence="1 2" key="1">
    <citation type="submission" date="2017-10" db="EMBL/GenBank/DDBJ databases">
        <title>Paenichitinophaga pekingensis gen. nov., sp. nov., isolated from activated sludge.</title>
        <authorList>
            <person name="Jin D."/>
            <person name="Kong X."/>
            <person name="Deng Y."/>
            <person name="Bai Z."/>
        </authorList>
    </citation>
    <scope>NUCLEOTIDE SEQUENCE [LARGE SCALE GENOMIC DNA]</scope>
    <source>
        <strain evidence="1 2">13</strain>
    </source>
</reference>
<proteinExistence type="predicted"/>
<dbReference type="AlphaFoldDB" id="A0A291QS21"/>
<accession>A0A291QS21</accession>
<dbReference type="RefSeq" id="WP_098193195.1">
    <property type="nucleotide sequence ID" value="NZ_CP023777.1"/>
</dbReference>
<dbReference type="EMBL" id="CP023777">
    <property type="protein sequence ID" value="ATL46809.1"/>
    <property type="molecule type" value="Genomic_DNA"/>
</dbReference>
<evidence type="ECO:0000313" key="2">
    <source>
        <dbReference type="Proteomes" id="UP000220133"/>
    </source>
</evidence>
<sequence>MLRNEYDSQHFHSELAGTGNPAAIHFRIFDGLLKGLVIYAGSAWNIIFGLPKKDLHDLSKLAKIMQDV</sequence>
<evidence type="ECO:0000313" key="1">
    <source>
        <dbReference type="EMBL" id="ATL46809.1"/>
    </source>
</evidence>
<gene>
    <name evidence="1" type="ORF">COR50_06245</name>
</gene>
<organism evidence="1 2">
    <name type="scientific">Chitinophaga caeni</name>
    <dbReference type="NCBI Taxonomy" id="2029983"/>
    <lineage>
        <taxon>Bacteria</taxon>
        <taxon>Pseudomonadati</taxon>
        <taxon>Bacteroidota</taxon>
        <taxon>Chitinophagia</taxon>
        <taxon>Chitinophagales</taxon>
        <taxon>Chitinophagaceae</taxon>
        <taxon>Chitinophaga</taxon>
    </lineage>
</organism>
<protein>
    <submittedName>
        <fullName evidence="1">Uncharacterized protein</fullName>
    </submittedName>
</protein>
<keyword evidence="2" id="KW-1185">Reference proteome</keyword>
<name>A0A291QS21_9BACT</name>
<dbReference type="KEGG" id="cbae:COR50_06245"/>
<dbReference type="Proteomes" id="UP000220133">
    <property type="component" value="Chromosome"/>
</dbReference>